<dbReference type="EMBL" id="CAJOBH010036147">
    <property type="protein sequence ID" value="CAF4303458.1"/>
    <property type="molecule type" value="Genomic_DNA"/>
</dbReference>
<evidence type="ECO:0000313" key="4">
    <source>
        <dbReference type="EMBL" id="CAF1408083.1"/>
    </source>
</evidence>
<dbReference type="Pfam" id="PF13424">
    <property type="entry name" value="TPR_12"/>
    <property type="match status" value="2"/>
</dbReference>
<dbReference type="EMBL" id="CAJNOW010004187">
    <property type="protein sequence ID" value="CAF1408083.1"/>
    <property type="molecule type" value="Genomic_DNA"/>
</dbReference>
<evidence type="ECO:0000313" key="8">
    <source>
        <dbReference type="EMBL" id="CAF4210120.1"/>
    </source>
</evidence>
<evidence type="ECO:0000313" key="9">
    <source>
        <dbReference type="EMBL" id="CAF4303458.1"/>
    </source>
</evidence>
<name>A0A815LKR6_9BILA</name>
<evidence type="ECO:0000256" key="2">
    <source>
        <dbReference type="ARBA" id="ARBA00022803"/>
    </source>
</evidence>
<accession>A0A815LKR6</accession>
<dbReference type="AlphaFoldDB" id="A0A815LKR6"/>
<reference evidence="4" key="1">
    <citation type="submission" date="2021-02" db="EMBL/GenBank/DDBJ databases">
        <authorList>
            <person name="Nowell W R."/>
        </authorList>
    </citation>
    <scope>NUCLEOTIDE SEQUENCE</scope>
</reference>
<comment type="caution">
    <text evidence="4">The sequence shown here is derived from an EMBL/GenBank/DDBJ whole genome shotgun (WGS) entry which is preliminary data.</text>
</comment>
<protein>
    <recommendedName>
        <fullName evidence="11">Kinesin light chain</fullName>
    </recommendedName>
</protein>
<dbReference type="EMBL" id="CAJNRE010017666">
    <property type="protein sequence ID" value="CAF2156517.1"/>
    <property type="molecule type" value="Genomic_DNA"/>
</dbReference>
<dbReference type="Gene3D" id="1.25.40.10">
    <property type="entry name" value="Tetratricopeptide repeat domain"/>
    <property type="match status" value="2"/>
</dbReference>
<evidence type="ECO:0000313" key="5">
    <source>
        <dbReference type="EMBL" id="CAF1605958.1"/>
    </source>
</evidence>
<dbReference type="EMBL" id="CAJOBJ010020307">
    <property type="protein sequence ID" value="CAF4210120.1"/>
    <property type="molecule type" value="Genomic_DNA"/>
</dbReference>
<evidence type="ECO:0000313" key="10">
    <source>
        <dbReference type="Proteomes" id="UP000663834"/>
    </source>
</evidence>
<feature type="repeat" description="TPR" evidence="3">
    <location>
        <begin position="26"/>
        <end position="59"/>
    </location>
</feature>
<keyword evidence="1" id="KW-0677">Repeat</keyword>
<dbReference type="PANTHER" id="PTHR45641:SF19">
    <property type="entry name" value="NEPHROCYSTIN-3"/>
    <property type="match status" value="1"/>
</dbReference>
<dbReference type="Proteomes" id="UP000663855">
    <property type="component" value="Unassembled WGS sequence"/>
</dbReference>
<sequence>MDDHGKAAKFYKKFLENINLDDGKCAIALHNLGSCYSNARVYTTAIKYYQQALKLKQENHRPLEESMCNLGVAYAHLKQYNFAREYLQWALTSALMSPEKYELIANLYDNIAVITAIEGNFEEEQKYYEEALKIRLKNLPPTHSHTGNSYRNISGVLSRQQRYEECLQYKQMCLEILLSSLTPNHVDLLAIYNELANLYLLMGRALDYHRIVIKAIESSVQLLEKSISFLGVDHAISQRDIQALISSVNKHVPLPLESTAIFRLRHLHDHQI</sequence>
<dbReference type="Proteomes" id="UP000681967">
    <property type="component" value="Unassembled WGS sequence"/>
</dbReference>
<dbReference type="Proteomes" id="UP000676336">
    <property type="component" value="Unassembled WGS sequence"/>
</dbReference>
<dbReference type="PROSITE" id="PS50005">
    <property type="entry name" value="TPR"/>
    <property type="match status" value="1"/>
</dbReference>
<gene>
    <name evidence="9" type="ORF">BYL167_LOCUS27592</name>
    <name evidence="5" type="ORF">CJN711_LOCUS35889</name>
    <name evidence="8" type="ORF">GIL414_LOCUS21952</name>
    <name evidence="4" type="ORF">KQP761_LOCUS10020</name>
    <name evidence="6" type="ORF">MBJ925_LOCUS32383</name>
    <name evidence="7" type="ORF">SMN809_LOCUS8175</name>
</gene>
<dbReference type="EMBL" id="CAJNOV010017306">
    <property type="protein sequence ID" value="CAF1605958.1"/>
    <property type="molecule type" value="Genomic_DNA"/>
</dbReference>
<dbReference type="Proteomes" id="UP000681720">
    <property type="component" value="Unassembled WGS sequence"/>
</dbReference>
<evidence type="ECO:0000256" key="1">
    <source>
        <dbReference type="ARBA" id="ARBA00022737"/>
    </source>
</evidence>
<dbReference type="PANTHER" id="PTHR45641">
    <property type="entry name" value="TETRATRICOPEPTIDE REPEAT PROTEIN (AFU_ORTHOLOGUE AFUA_6G03870)"/>
    <property type="match status" value="1"/>
</dbReference>
<dbReference type="EMBL" id="CAJOBI010002479">
    <property type="protein sequence ID" value="CAF3930667.1"/>
    <property type="molecule type" value="Genomic_DNA"/>
</dbReference>
<evidence type="ECO:0000313" key="6">
    <source>
        <dbReference type="EMBL" id="CAF2156517.1"/>
    </source>
</evidence>
<evidence type="ECO:0000256" key="3">
    <source>
        <dbReference type="PROSITE-ProRule" id="PRU00339"/>
    </source>
</evidence>
<dbReference type="Pfam" id="PF13374">
    <property type="entry name" value="TPR_10"/>
    <property type="match status" value="1"/>
</dbReference>
<proteinExistence type="predicted"/>
<dbReference type="InterPro" id="IPR011990">
    <property type="entry name" value="TPR-like_helical_dom_sf"/>
</dbReference>
<evidence type="ECO:0008006" key="11">
    <source>
        <dbReference type="Google" id="ProtNLM"/>
    </source>
</evidence>
<dbReference type="Proteomes" id="UP000663824">
    <property type="component" value="Unassembled WGS sequence"/>
</dbReference>
<evidence type="ECO:0000313" key="7">
    <source>
        <dbReference type="EMBL" id="CAF3930667.1"/>
    </source>
</evidence>
<dbReference type="SUPFAM" id="SSF48452">
    <property type="entry name" value="TPR-like"/>
    <property type="match status" value="1"/>
</dbReference>
<organism evidence="4 10">
    <name type="scientific">Rotaria magnacalcarata</name>
    <dbReference type="NCBI Taxonomy" id="392030"/>
    <lineage>
        <taxon>Eukaryota</taxon>
        <taxon>Metazoa</taxon>
        <taxon>Spiralia</taxon>
        <taxon>Gnathifera</taxon>
        <taxon>Rotifera</taxon>
        <taxon>Eurotatoria</taxon>
        <taxon>Bdelloidea</taxon>
        <taxon>Philodinida</taxon>
        <taxon>Philodinidae</taxon>
        <taxon>Rotaria</taxon>
    </lineage>
</organism>
<dbReference type="InterPro" id="IPR019734">
    <property type="entry name" value="TPR_rpt"/>
</dbReference>
<dbReference type="Proteomes" id="UP000663834">
    <property type="component" value="Unassembled WGS sequence"/>
</dbReference>
<keyword evidence="2 3" id="KW-0802">TPR repeat</keyword>
<dbReference type="OrthoDB" id="5974409at2759"/>
<dbReference type="SMART" id="SM00028">
    <property type="entry name" value="TPR"/>
    <property type="match status" value="4"/>
</dbReference>